<dbReference type="InterPro" id="IPR041228">
    <property type="entry name" value="Dynein_C"/>
</dbReference>
<evidence type="ECO:0000259" key="2">
    <source>
        <dbReference type="Pfam" id="PF18199"/>
    </source>
</evidence>
<organism evidence="3 4">
    <name type="scientific">Polyodon spathula</name>
    <name type="common">North American paddlefish</name>
    <name type="synonym">Squalus spathula</name>
    <dbReference type="NCBI Taxonomy" id="7913"/>
    <lineage>
        <taxon>Eukaryota</taxon>
        <taxon>Metazoa</taxon>
        <taxon>Chordata</taxon>
        <taxon>Craniata</taxon>
        <taxon>Vertebrata</taxon>
        <taxon>Euteleostomi</taxon>
        <taxon>Actinopterygii</taxon>
        <taxon>Chondrostei</taxon>
        <taxon>Acipenseriformes</taxon>
        <taxon>Polyodontidae</taxon>
        <taxon>Polyodon</taxon>
    </lineage>
</organism>
<feature type="domain" description="Dynein heavy chain region D6 P-loop" evidence="1">
    <location>
        <begin position="18"/>
        <end position="86"/>
    </location>
</feature>
<dbReference type="PANTHER" id="PTHR46961:SF21">
    <property type="entry name" value="LOW QUALITY PROTEIN: DYNEIN BETA CHAIN, FLAGELLAR OUTER ARM-LIKE"/>
    <property type="match status" value="1"/>
</dbReference>
<feature type="non-terminal residue" evidence="3">
    <location>
        <position position="1"/>
    </location>
</feature>
<accession>A0ABS2Y867</accession>
<dbReference type="Gene3D" id="1.20.1270.280">
    <property type="match status" value="1"/>
</dbReference>
<sequence>RSIPVSVATVKEEFQGYIETALDEMSEQDGWLILENLHLASADFISSLYEKMIRGRKMQNNKRQFRVWLTSELGAPFPQQFISELHKVSTVWHNSSGEIAVGKFAVPIPPDTVDPAEFSFWLCDRLPECSNCTGLALHNSTEKTCHQSSVSVCNNVCLLVGSVELLRCLSEVYEALQCGLPPADQEESATPTGLSAARLAAGLISEQLPSEVRSGGCFCSTTSILNKASIKVPGTTKEEDTEEFEAVRHALLQECSWLDRSLSHIRQQVSGLEKSLLTDTLALPDHLAEVAESLKKDEVPGSWLRPYCQPGTHTLSTWIQDLKKRHSQVKRWVKEGMVHHVEETAGNRIQSVWLGGLVNPGGLIVALQQAYAAANGCLLDKVKHSFYNVVDLVY</sequence>
<comment type="caution">
    <text evidence="3">The sequence shown here is derived from an EMBL/GenBank/DDBJ whole genome shotgun (WGS) entry which is preliminary data.</text>
</comment>
<keyword evidence="4" id="KW-1185">Reference proteome</keyword>
<dbReference type="Pfam" id="PF18199">
    <property type="entry name" value="Dynein_C"/>
    <property type="match status" value="1"/>
</dbReference>
<dbReference type="Pfam" id="PF03028">
    <property type="entry name" value="Dynein_heavy"/>
    <property type="match status" value="1"/>
</dbReference>
<name>A0ABS2Y867_POLSP</name>
<dbReference type="InterPro" id="IPR004273">
    <property type="entry name" value="Dynein_heavy_D6_P-loop"/>
</dbReference>
<dbReference type="Proteomes" id="UP001166093">
    <property type="component" value="Unassembled WGS sequence"/>
</dbReference>
<dbReference type="PANTHER" id="PTHR46961">
    <property type="entry name" value="DYNEIN HEAVY CHAIN 1, AXONEMAL-LIKE PROTEIN"/>
    <property type="match status" value="1"/>
</dbReference>
<dbReference type="InterPro" id="IPR027417">
    <property type="entry name" value="P-loop_NTPase"/>
</dbReference>
<dbReference type="Gene3D" id="3.40.50.300">
    <property type="entry name" value="P-loop containing nucleotide triphosphate hydrolases"/>
    <property type="match status" value="1"/>
</dbReference>
<evidence type="ECO:0000313" key="3">
    <source>
        <dbReference type="EMBL" id="MBN3282629.1"/>
    </source>
</evidence>
<reference evidence="3" key="1">
    <citation type="journal article" date="2021" name="Cell">
        <title>Tracing the genetic footprints of vertebrate landing in non-teleost ray-finned fishes.</title>
        <authorList>
            <person name="Bi X."/>
            <person name="Wang K."/>
            <person name="Yang L."/>
            <person name="Pan H."/>
            <person name="Jiang H."/>
            <person name="Wei Q."/>
            <person name="Fang M."/>
            <person name="Yu H."/>
            <person name="Zhu C."/>
            <person name="Cai Y."/>
            <person name="He Y."/>
            <person name="Gan X."/>
            <person name="Zeng H."/>
            <person name="Yu D."/>
            <person name="Zhu Y."/>
            <person name="Jiang H."/>
            <person name="Qiu Q."/>
            <person name="Yang H."/>
            <person name="Zhang Y.E."/>
            <person name="Wang W."/>
            <person name="Zhu M."/>
            <person name="He S."/>
            <person name="Zhang G."/>
        </authorList>
    </citation>
    <scope>NUCLEOTIDE SEQUENCE</scope>
    <source>
        <strain evidence="3">Pddl_001</strain>
    </source>
</reference>
<feature type="domain" description="Dynein heavy chain C-terminal" evidence="2">
    <location>
        <begin position="235"/>
        <end position="386"/>
    </location>
</feature>
<evidence type="ECO:0000313" key="4">
    <source>
        <dbReference type="Proteomes" id="UP001166093"/>
    </source>
</evidence>
<dbReference type="InterPro" id="IPR026983">
    <property type="entry name" value="DHC"/>
</dbReference>
<feature type="non-terminal residue" evidence="3">
    <location>
        <position position="394"/>
    </location>
</feature>
<dbReference type="EMBL" id="JAAWVQ010119501">
    <property type="protein sequence ID" value="MBN3282629.1"/>
    <property type="molecule type" value="Genomic_DNA"/>
</dbReference>
<gene>
    <name evidence="3" type="primary">Oda11</name>
    <name evidence="3" type="ORF">GTO93_0007988</name>
</gene>
<protein>
    <submittedName>
        <fullName evidence="3">DYHA protein</fullName>
    </submittedName>
</protein>
<evidence type="ECO:0000259" key="1">
    <source>
        <dbReference type="Pfam" id="PF03028"/>
    </source>
</evidence>
<proteinExistence type="predicted"/>